<keyword evidence="3" id="KW-0274">FAD</keyword>
<dbReference type="EMBL" id="LNYW01000019">
    <property type="protein sequence ID" value="KTD64183.1"/>
    <property type="molecule type" value="Genomic_DNA"/>
</dbReference>
<dbReference type="AlphaFoldDB" id="A0A0W0Z4U3"/>
<dbReference type="GO" id="GO:0000287">
    <property type="term" value="F:magnesium ion binding"/>
    <property type="evidence" value="ECO:0007669"/>
    <property type="project" value="UniProtKB-UniRule"/>
</dbReference>
<keyword evidence="3 8" id="KW-0670">Pyruvate</keyword>
<dbReference type="InterPro" id="IPR044261">
    <property type="entry name" value="Pyruvate_dehydrogenase"/>
</dbReference>
<dbReference type="HAMAP" id="MF_00850">
    <property type="entry name" value="POX"/>
    <property type="match status" value="1"/>
</dbReference>
<dbReference type="PANTHER" id="PTHR42981">
    <property type="entry name" value="PYRUVATE DEHYDROGENASE [UBIQUINONE]"/>
    <property type="match status" value="1"/>
</dbReference>
<dbReference type="eggNOG" id="COG0028">
    <property type="taxonomic scope" value="Bacteria"/>
</dbReference>
<comment type="cofactor">
    <cofactor evidence="3">
        <name>thiamine diphosphate</name>
        <dbReference type="ChEBI" id="CHEBI:58937"/>
    </cofactor>
    <text evidence="3">Binds 1 thiamine pyrophosphate per subunit.</text>
</comment>
<comment type="function">
    <text evidence="3">A peripheral cell membrane enzyme that catalyzes the oxidative decarboxylation of pyruvate to form acetate and CO(2). It channels electrons from the cytoplasm to the respiratory chain at the cell membrane via ubiquinone.</text>
</comment>
<dbReference type="GO" id="GO:0050660">
    <property type="term" value="F:flavin adenine dinucleotide binding"/>
    <property type="evidence" value="ECO:0007669"/>
    <property type="project" value="UniProtKB-UniRule"/>
</dbReference>
<feature type="binding site" evidence="3">
    <location>
        <begin position="434"/>
        <end position="436"/>
    </location>
    <ligand>
        <name>thiamine diphosphate</name>
        <dbReference type="ChEBI" id="CHEBI:58937"/>
    </ligand>
</feature>
<keyword evidence="3" id="KW-0560">Oxidoreductase</keyword>
<keyword evidence="3" id="KW-0285">Flavoprotein</keyword>
<dbReference type="CDD" id="cd07039">
    <property type="entry name" value="TPP_PYR_POX"/>
    <property type="match status" value="1"/>
</dbReference>
<comment type="cofactor">
    <cofactor evidence="3">
        <name>FAD</name>
        <dbReference type="ChEBI" id="CHEBI:57692"/>
    </cofactor>
    <text evidence="3">Binds 1 FAD per subunit.</text>
</comment>
<comment type="caution">
    <text evidence="3">Lacks conserved residue(s) required for the propagation of feature annotation.</text>
</comment>
<feature type="binding site" evidence="3">
    <location>
        <begin position="461"/>
        <end position="467"/>
    </location>
    <ligand>
        <name>thiamine diphosphate</name>
        <dbReference type="ChEBI" id="CHEBI:58937"/>
    </ligand>
</feature>
<evidence type="ECO:0000259" key="6">
    <source>
        <dbReference type="Pfam" id="PF02775"/>
    </source>
</evidence>
<protein>
    <recommendedName>
        <fullName evidence="3">Pyruvate dehydrogenase [ubiquinone]</fullName>
        <ecNumber evidence="3">1.2.5.1</ecNumber>
    </recommendedName>
    <alternativeName>
        <fullName evidence="3">Pyruvate oxidase</fullName>
        <shortName evidence="3">POX</shortName>
    </alternativeName>
    <alternativeName>
        <fullName evidence="3">Pyruvate:ubiquinone-8 oxidoreductase</fullName>
    </alternativeName>
</protein>
<sequence length="575" mass="61922">MANVAEVLVDTLSNAGIKRIYGIVGDSLNGITNALQKHKEIEWVHVRHEEAAAFAAGAEAQLTGELTVCAGSCGPGNLHLINGLYDSHRSGAPVLAIAAHIPSPEVGGNYFQETHPGILFKECSCFCEVVESAEQMPRLLHLAMQAARAKSGVAVLVISGDIALQQARHKVMKESLSFVRPEVTPPAAVLEDIAQRLNASKNVTVFCGIGAANAHDSLMQLCSTLKAPVVHTVRGKPFIEYDNPYDVGMTGFIGFSSGYYAMEACDTLLLLGTSFPYRQFYPEKAQIIQIDLHGEQLGKRTHLALGAVGDVDCTLKALLPLLKEKQDSSHLDKAKGHYQKARKGLDALATKTADKTPLHPQYVAQCIDRAARADTVFTADVGTPTVWAARYLKMNGKRRLLGSFNHGSMANALSQALGAQSAYPDRQVVALCGDGGFAMLMGEVLTLIQQKLPIKIVVFNNGSLGFVEMEMHVGGMLDYATSLTNPNFAAMAEAIGIKGIRVDSASSLESDLEVAFAHKGPVIVDVSVDRNELIMPPAIEMEQVKGFSLYMMKAIINGQGNAILDLMKTNLWRPE</sequence>
<dbReference type="CDD" id="cd02014">
    <property type="entry name" value="TPP_POX"/>
    <property type="match status" value="1"/>
</dbReference>
<dbReference type="OrthoDB" id="9785953at2"/>
<dbReference type="InterPro" id="IPR047211">
    <property type="entry name" value="POXB-like"/>
</dbReference>
<dbReference type="GO" id="GO:0005886">
    <property type="term" value="C:plasma membrane"/>
    <property type="evidence" value="ECO:0007669"/>
    <property type="project" value="UniProtKB-SubCell"/>
</dbReference>
<keyword evidence="3" id="KW-0547">Nucleotide-binding</keyword>
<feature type="domain" description="Thiamine pyrophosphate enzyme central" evidence="5">
    <location>
        <begin position="190"/>
        <end position="318"/>
    </location>
</feature>
<dbReference type="Gene3D" id="3.40.50.970">
    <property type="match status" value="2"/>
</dbReference>
<dbReference type="GO" id="GO:0008289">
    <property type="term" value="F:lipid binding"/>
    <property type="evidence" value="ECO:0007669"/>
    <property type="project" value="UniProtKB-UniRule"/>
</dbReference>
<dbReference type="SUPFAM" id="SSF52467">
    <property type="entry name" value="DHS-like NAD/FAD-binding domain"/>
    <property type="match status" value="1"/>
</dbReference>
<dbReference type="GO" id="GO:0030976">
    <property type="term" value="F:thiamine pyrophosphate binding"/>
    <property type="evidence" value="ECO:0007669"/>
    <property type="project" value="UniProtKB-UniRule"/>
</dbReference>
<dbReference type="GO" id="GO:0042867">
    <property type="term" value="P:pyruvate catabolic process"/>
    <property type="evidence" value="ECO:0007669"/>
    <property type="project" value="UniProtKB-UniRule"/>
</dbReference>
<evidence type="ECO:0000256" key="4">
    <source>
        <dbReference type="RuleBase" id="RU362132"/>
    </source>
</evidence>
<evidence type="ECO:0000256" key="1">
    <source>
        <dbReference type="ARBA" id="ARBA00007812"/>
    </source>
</evidence>
<proteinExistence type="inferred from homology"/>
<keyword evidence="2 3" id="KW-0786">Thiamine pyrophosphate</keyword>
<keyword evidence="3" id="KW-0472">Membrane</keyword>
<evidence type="ECO:0000313" key="8">
    <source>
        <dbReference type="EMBL" id="KTD64183.1"/>
    </source>
</evidence>
<evidence type="ECO:0000313" key="9">
    <source>
        <dbReference type="Proteomes" id="UP000054600"/>
    </source>
</evidence>
<feature type="binding site" evidence="3">
    <location>
        <begin position="273"/>
        <end position="277"/>
    </location>
    <ligand>
        <name>FAD</name>
        <dbReference type="ChEBI" id="CHEBI:57692"/>
    </ligand>
</feature>
<reference evidence="8 9" key="1">
    <citation type="submission" date="2015-11" db="EMBL/GenBank/DDBJ databases">
        <title>Genomic analysis of 38 Legionella species identifies large and diverse effector repertoires.</title>
        <authorList>
            <person name="Burstein D."/>
            <person name="Amaro F."/>
            <person name="Zusman T."/>
            <person name="Lifshitz Z."/>
            <person name="Cohen O."/>
            <person name="Gilbert J.A."/>
            <person name="Pupko T."/>
            <person name="Shuman H.A."/>
            <person name="Segal G."/>
        </authorList>
    </citation>
    <scope>NUCLEOTIDE SEQUENCE [LARGE SCALE GENOMIC DNA]</scope>
    <source>
        <strain evidence="8 9">ATCC 49655</strain>
    </source>
</reference>
<feature type="binding site" evidence="3">
    <location>
        <position position="291"/>
    </location>
    <ligand>
        <name>FAD</name>
        <dbReference type="ChEBI" id="CHEBI:57692"/>
    </ligand>
</feature>
<dbReference type="SUPFAM" id="SSF52518">
    <property type="entry name" value="Thiamin diphosphate-binding fold (THDP-binding)"/>
    <property type="match status" value="2"/>
</dbReference>
<feature type="region of interest" description="FAD-binding domain" evidence="3">
    <location>
        <begin position="182"/>
        <end position="333"/>
    </location>
</feature>
<dbReference type="NCBIfam" id="NF006591">
    <property type="entry name" value="PRK09124.1"/>
    <property type="match status" value="1"/>
</dbReference>
<dbReference type="InterPro" id="IPR000399">
    <property type="entry name" value="TPP-bd_CS"/>
</dbReference>
<feature type="region of interest" description="Membrane-binding domain" evidence="3">
    <location>
        <begin position="532"/>
        <end position="573"/>
    </location>
</feature>
<dbReference type="Gene3D" id="3.40.50.1220">
    <property type="entry name" value="TPP-binding domain"/>
    <property type="match status" value="1"/>
</dbReference>
<dbReference type="InterPro" id="IPR012000">
    <property type="entry name" value="Thiamin_PyroP_enz_cen_dom"/>
</dbReference>
<comment type="subunit">
    <text evidence="3">Homotetramer.</text>
</comment>
<dbReference type="STRING" id="1122169.Lsha_0614"/>
<evidence type="ECO:0000256" key="3">
    <source>
        <dbReference type="HAMAP-Rule" id="MF_00850"/>
    </source>
</evidence>
<comment type="subcellular location">
    <subcellularLocation>
        <location evidence="3">Cell membrane</location>
        <topology evidence="3">Peripheral membrane protein</topology>
        <orientation evidence="3">Cytoplasmic side</orientation>
    </subcellularLocation>
</comment>
<dbReference type="Pfam" id="PF02776">
    <property type="entry name" value="TPP_enzyme_N"/>
    <property type="match status" value="1"/>
</dbReference>
<comment type="domain">
    <text evidence="3">Has 4 domains; the Pyr domain which binds the pyrimidine moiety of the thiamine pyrophosphate cofactor, the FAD-binding domain, the PP-binding domain which binds the pyrophosphate portion of thiamine pyrophosphate and the C-terminal membrane binding region. The C-terminus is held closely against the rest of the protein and covers the active site; during activation it unfolds from the rest of the protein and forms an amphipathic helix upon membrane binding, exposing the active site.</text>
</comment>
<feature type="binding site" evidence="3">
    <location>
        <position position="434"/>
    </location>
    <ligand>
        <name>Mg(2+)</name>
        <dbReference type="ChEBI" id="CHEBI:18420"/>
    </ligand>
</feature>
<keyword evidence="3" id="KW-1003">Cell membrane</keyword>
<dbReference type="InterPro" id="IPR012001">
    <property type="entry name" value="Thiamin_PyroP_enz_TPP-bd_dom"/>
</dbReference>
<gene>
    <name evidence="3 8" type="primary">poxB</name>
    <name evidence="8" type="ORF">Lsha_0614</name>
</gene>
<dbReference type="PANTHER" id="PTHR42981:SF2">
    <property type="entry name" value="PYRUVATE DEHYDROGENASE [UBIQUINONE]"/>
    <property type="match status" value="1"/>
</dbReference>
<accession>A0A0W0Z4U3</accession>
<dbReference type="GO" id="GO:0048039">
    <property type="term" value="F:ubiquinone binding"/>
    <property type="evidence" value="ECO:0007669"/>
    <property type="project" value="UniProtKB-UniRule"/>
</dbReference>
<comment type="cofactor">
    <cofactor evidence="3">
        <name>Mg(2+)</name>
        <dbReference type="ChEBI" id="CHEBI:18420"/>
    </cofactor>
    <text evidence="3">Binds 1 Mg(2+) ion per subunit.</text>
</comment>
<keyword evidence="3" id="KW-0446">Lipid-binding</keyword>
<dbReference type="GO" id="GO:0052737">
    <property type="term" value="F:pyruvate dehydrogenase (quinone) activity"/>
    <property type="evidence" value="ECO:0007669"/>
    <property type="project" value="UniProtKB-UniRule"/>
</dbReference>
<dbReference type="InterPro" id="IPR029035">
    <property type="entry name" value="DHS-like_NAD/FAD-binding_dom"/>
</dbReference>
<name>A0A0W0Z4U3_9GAMM</name>
<feature type="domain" description="Thiamine pyrophosphate enzyme TPP-binding" evidence="6">
    <location>
        <begin position="380"/>
        <end position="526"/>
    </location>
</feature>
<evidence type="ECO:0000259" key="7">
    <source>
        <dbReference type="Pfam" id="PF02776"/>
    </source>
</evidence>
<comment type="caution">
    <text evidence="8">The sequence shown here is derived from an EMBL/GenBank/DDBJ whole genome shotgun (WGS) entry which is preliminary data.</text>
</comment>
<comment type="similarity">
    <text evidence="1 3 4">Belongs to the TPP enzyme family.</text>
</comment>
<feature type="binding site" evidence="3">
    <location>
        <begin position="407"/>
        <end position="409"/>
    </location>
    <ligand>
        <name>thiamine diphosphate</name>
        <dbReference type="ChEBI" id="CHEBI:58937"/>
    </ligand>
</feature>
<feature type="binding site" evidence="3">
    <location>
        <position position="461"/>
    </location>
    <ligand>
        <name>Mg(2+)</name>
        <dbReference type="ChEBI" id="CHEBI:18420"/>
    </ligand>
</feature>
<dbReference type="InterPro" id="IPR047212">
    <property type="entry name" value="TPP_POXB-like"/>
</dbReference>
<keyword evidence="3" id="KW-0460">Magnesium</keyword>
<dbReference type="Pfam" id="PF02775">
    <property type="entry name" value="TPP_enzyme_C"/>
    <property type="match status" value="1"/>
</dbReference>
<comment type="catalytic activity">
    <reaction evidence="3">
        <text>a ubiquinone + pyruvate + H2O = a ubiquinol + acetate + CO2</text>
        <dbReference type="Rhea" id="RHEA:27405"/>
        <dbReference type="Rhea" id="RHEA-COMP:9565"/>
        <dbReference type="Rhea" id="RHEA-COMP:9566"/>
        <dbReference type="ChEBI" id="CHEBI:15361"/>
        <dbReference type="ChEBI" id="CHEBI:15377"/>
        <dbReference type="ChEBI" id="CHEBI:16389"/>
        <dbReference type="ChEBI" id="CHEBI:16526"/>
        <dbReference type="ChEBI" id="CHEBI:17976"/>
        <dbReference type="ChEBI" id="CHEBI:30089"/>
        <dbReference type="EC" id="1.2.5.1"/>
    </reaction>
</comment>
<keyword evidence="3" id="KW-0479">Metal-binding</keyword>
<feature type="site" description="Moves into active site upon enzyme activation, plays a role in electron transfer" evidence="3">
    <location>
        <position position="466"/>
    </location>
</feature>
<organism evidence="8 9">
    <name type="scientific">Legionella shakespearei DSM 23087</name>
    <dbReference type="NCBI Taxonomy" id="1122169"/>
    <lineage>
        <taxon>Bacteria</taxon>
        <taxon>Pseudomonadati</taxon>
        <taxon>Pseudomonadota</taxon>
        <taxon>Gammaproteobacteria</taxon>
        <taxon>Legionellales</taxon>
        <taxon>Legionellaceae</taxon>
        <taxon>Legionella</taxon>
    </lineage>
</organism>
<feature type="domain" description="Thiamine pyrophosphate enzyme N-terminal TPP-binding" evidence="7">
    <location>
        <begin position="3"/>
        <end position="113"/>
    </location>
</feature>
<feature type="binding site" evidence="3">
    <location>
        <position position="49"/>
    </location>
    <ligand>
        <name>thiamine diphosphate</name>
        <dbReference type="ChEBI" id="CHEBI:58937"/>
    </ligand>
</feature>
<keyword evidence="9" id="KW-1185">Reference proteome</keyword>
<dbReference type="PROSITE" id="PS00187">
    <property type="entry name" value="TPP_ENZYMES"/>
    <property type="match status" value="1"/>
</dbReference>
<evidence type="ECO:0000256" key="2">
    <source>
        <dbReference type="ARBA" id="ARBA00023052"/>
    </source>
</evidence>
<comment type="activity regulation">
    <text evidence="3">The C-terminus inhibits activity; it has to move for the enzyme to be active. Activated by lipid-binding, which occurs via the C-terminus.</text>
</comment>
<dbReference type="Pfam" id="PF00205">
    <property type="entry name" value="TPP_enzyme_M"/>
    <property type="match status" value="1"/>
</dbReference>
<dbReference type="PATRIC" id="fig|1122169.6.peg.705"/>
<dbReference type="InterPro" id="IPR029061">
    <property type="entry name" value="THDP-binding"/>
</dbReference>
<dbReference type="RefSeq" id="WP_018578397.1">
    <property type="nucleotide sequence ID" value="NZ_KB892434.1"/>
</dbReference>
<evidence type="ECO:0000259" key="5">
    <source>
        <dbReference type="Pfam" id="PF00205"/>
    </source>
</evidence>
<keyword evidence="3" id="KW-0830">Ubiquinone</keyword>
<dbReference type="InterPro" id="IPR011766">
    <property type="entry name" value="TPP_enzyme_TPP-bd"/>
</dbReference>
<dbReference type="EC" id="1.2.5.1" evidence="3"/>
<dbReference type="InterPro" id="IPR047210">
    <property type="entry name" value="TPP_PYR_POXB-like"/>
</dbReference>
<dbReference type="Proteomes" id="UP000054600">
    <property type="component" value="Unassembled WGS sequence"/>
</dbReference>